<organism evidence="1 2">
    <name type="scientific">Plasmodium vivax India VII</name>
    <dbReference type="NCBI Taxonomy" id="1077284"/>
    <lineage>
        <taxon>Eukaryota</taxon>
        <taxon>Sar</taxon>
        <taxon>Alveolata</taxon>
        <taxon>Apicomplexa</taxon>
        <taxon>Aconoidasida</taxon>
        <taxon>Haemosporida</taxon>
        <taxon>Plasmodiidae</taxon>
        <taxon>Plasmodium</taxon>
        <taxon>Plasmodium (Plasmodium)</taxon>
    </lineage>
</organism>
<evidence type="ECO:0000313" key="1">
    <source>
        <dbReference type="EMBL" id="KMZ81710.1"/>
    </source>
</evidence>
<protein>
    <submittedName>
        <fullName evidence="1">Uncharacterized protein</fullName>
    </submittedName>
</protein>
<sequence>MKAIYMMNGAMILNHNMKKLHTCKSYEDVSKNIILEESAKLTELYVTINNNGKTFDCGCAQNCSQLYNVYVKECDNNFDNDYCRELENFKLKYEEKMKSINAFYSNWITNNSQKTKNK</sequence>
<gene>
    <name evidence="1" type="ORF">PVIIG_05542</name>
</gene>
<proteinExistence type="predicted"/>
<reference evidence="1 2" key="1">
    <citation type="submission" date="2011-08" db="EMBL/GenBank/DDBJ databases">
        <title>The Genome Sequence of Plasmodium vivax India VII.</title>
        <authorList>
            <consortium name="The Broad Institute Genome Sequencing Platform"/>
            <consortium name="The Broad Institute Genome Sequencing Center for Infectious Disease"/>
            <person name="Neafsey D."/>
            <person name="Carlton J."/>
            <person name="Barnwell J."/>
            <person name="Collins W."/>
            <person name="Escalante A."/>
            <person name="Mullikin J."/>
            <person name="Saul A."/>
            <person name="Guigo R."/>
            <person name="Camara F."/>
            <person name="Young S.K."/>
            <person name="Zeng Q."/>
            <person name="Gargeya S."/>
            <person name="Fitzgerald M."/>
            <person name="Haas B."/>
            <person name="Abouelleil A."/>
            <person name="Alvarado L."/>
            <person name="Arachchi H.M."/>
            <person name="Berlin A."/>
            <person name="Brown A."/>
            <person name="Chapman S.B."/>
            <person name="Chen Z."/>
            <person name="Dunbar C."/>
            <person name="Freedman E."/>
            <person name="Gearin G."/>
            <person name="Gellesch M."/>
            <person name="Goldberg J."/>
            <person name="Griggs A."/>
            <person name="Gujja S."/>
            <person name="Heiman D."/>
            <person name="Howarth C."/>
            <person name="Larson L."/>
            <person name="Lui A."/>
            <person name="MacDonald P.J.P."/>
            <person name="Montmayeur A."/>
            <person name="Murphy C."/>
            <person name="Neiman D."/>
            <person name="Pearson M."/>
            <person name="Priest M."/>
            <person name="Roberts A."/>
            <person name="Saif S."/>
            <person name="Shea T."/>
            <person name="Shenoy N."/>
            <person name="Sisk P."/>
            <person name="Stolte C."/>
            <person name="Sykes S."/>
            <person name="Wortman J."/>
            <person name="Nusbaum C."/>
            <person name="Birren B."/>
        </authorList>
    </citation>
    <scope>NUCLEOTIDE SEQUENCE [LARGE SCALE GENOMIC DNA]</scope>
    <source>
        <strain evidence="1 2">India VII</strain>
    </source>
</reference>
<accession>A0A0J9SFH8</accession>
<dbReference type="Proteomes" id="UP000053562">
    <property type="component" value="Unassembled WGS sequence"/>
</dbReference>
<evidence type="ECO:0000313" key="2">
    <source>
        <dbReference type="Proteomes" id="UP000053562"/>
    </source>
</evidence>
<dbReference type="AlphaFoldDB" id="A0A0J9SFH8"/>
<dbReference type="EMBL" id="KQ234226">
    <property type="protein sequence ID" value="KMZ81710.1"/>
    <property type="molecule type" value="Genomic_DNA"/>
</dbReference>
<name>A0A0J9SFH8_PLAVI</name>